<sequence length="313" mass="35062">MMIGNIDGIFPGDHFDSYAEMNKKGVHRDAQAGICWRKDTAAESVVLSGGYVDDEDHLTKILYTGHGGRDDSTGRQVADQKMAMGNMALTINQERGWPVRVIRGVSKKRKRAHHSPYAPSSGYRYDGLFYVADHWSEIGRDGYTIFRYWLVAVDSTDIFRPRVDIVVPLDGKMHGDVPQPSEVEVGDGDVPETKVGYARKLMRDGKLGIRIKAIHEFRCQFCGAVLLTRRGHYAEAAHIQALGSPHHGPDVLNNMLCLCSDDHVRFDTGTVVVNENRQVFNILDGAEVGPLREVTGHHPSDEYFSYHREHFAT</sequence>
<keyword evidence="3" id="KW-1185">Reference proteome</keyword>
<dbReference type="Gene3D" id="2.30.280.10">
    <property type="entry name" value="SRA-YDG"/>
    <property type="match status" value="1"/>
</dbReference>
<dbReference type="InterPro" id="IPR015947">
    <property type="entry name" value="PUA-like_sf"/>
</dbReference>
<name>A0ABV8FQ74_9ACTN</name>
<dbReference type="InterPro" id="IPR003615">
    <property type="entry name" value="HNH_nuc"/>
</dbReference>
<comment type="caution">
    <text evidence="2">The sequence shown here is derived from an EMBL/GenBank/DDBJ whole genome shotgun (WGS) entry which is preliminary data.</text>
</comment>
<dbReference type="Proteomes" id="UP001595847">
    <property type="component" value="Unassembled WGS sequence"/>
</dbReference>
<accession>A0ABV8FQ74</accession>
<dbReference type="SUPFAM" id="SSF88697">
    <property type="entry name" value="PUA domain-like"/>
    <property type="match status" value="1"/>
</dbReference>
<dbReference type="InterPro" id="IPR045134">
    <property type="entry name" value="UHRF1/2-like"/>
</dbReference>
<gene>
    <name evidence="2" type="ORF">ACFOVU_14485</name>
</gene>
<dbReference type="SMART" id="SM00466">
    <property type="entry name" value="SRA"/>
    <property type="match status" value="1"/>
</dbReference>
<dbReference type="PROSITE" id="PS51015">
    <property type="entry name" value="YDG"/>
    <property type="match status" value="1"/>
</dbReference>
<evidence type="ECO:0000313" key="3">
    <source>
        <dbReference type="Proteomes" id="UP001595847"/>
    </source>
</evidence>
<dbReference type="Pfam" id="PF13391">
    <property type="entry name" value="HNH_2"/>
    <property type="match status" value="1"/>
</dbReference>
<proteinExistence type="predicted"/>
<dbReference type="PANTHER" id="PTHR14140:SF27">
    <property type="entry name" value="OS04G0289800 PROTEIN"/>
    <property type="match status" value="1"/>
</dbReference>
<dbReference type="RefSeq" id="WP_378533826.1">
    <property type="nucleotide sequence ID" value="NZ_JBHSBH010000009.1"/>
</dbReference>
<organism evidence="2 3">
    <name type="scientific">Nocardiopsis sediminis</name>
    <dbReference type="NCBI Taxonomy" id="1778267"/>
    <lineage>
        <taxon>Bacteria</taxon>
        <taxon>Bacillati</taxon>
        <taxon>Actinomycetota</taxon>
        <taxon>Actinomycetes</taxon>
        <taxon>Streptosporangiales</taxon>
        <taxon>Nocardiopsidaceae</taxon>
        <taxon>Nocardiopsis</taxon>
    </lineage>
</organism>
<dbReference type="Pfam" id="PF02182">
    <property type="entry name" value="SAD_SRA"/>
    <property type="match status" value="1"/>
</dbReference>
<evidence type="ECO:0000259" key="1">
    <source>
        <dbReference type="PROSITE" id="PS51015"/>
    </source>
</evidence>
<dbReference type="InterPro" id="IPR036987">
    <property type="entry name" value="SRA-YDG_sf"/>
</dbReference>
<protein>
    <submittedName>
        <fullName evidence="2">YDG/SRA domain-containing protein</fullName>
    </submittedName>
</protein>
<dbReference type="InterPro" id="IPR003105">
    <property type="entry name" value="SRA_YDG"/>
</dbReference>
<evidence type="ECO:0000313" key="2">
    <source>
        <dbReference type="EMBL" id="MFC3997137.1"/>
    </source>
</evidence>
<dbReference type="EMBL" id="JBHSBH010000009">
    <property type="protein sequence ID" value="MFC3997137.1"/>
    <property type="molecule type" value="Genomic_DNA"/>
</dbReference>
<feature type="domain" description="YDG" evidence="1">
    <location>
        <begin position="4"/>
        <end position="152"/>
    </location>
</feature>
<dbReference type="PANTHER" id="PTHR14140">
    <property type="entry name" value="E3 UBIQUITIN-PROTEIN LIGASE UHRF-RELATED"/>
    <property type="match status" value="1"/>
</dbReference>
<reference evidence="3" key="1">
    <citation type="journal article" date="2019" name="Int. J. Syst. Evol. Microbiol.">
        <title>The Global Catalogue of Microorganisms (GCM) 10K type strain sequencing project: providing services to taxonomists for standard genome sequencing and annotation.</title>
        <authorList>
            <consortium name="The Broad Institute Genomics Platform"/>
            <consortium name="The Broad Institute Genome Sequencing Center for Infectious Disease"/>
            <person name="Wu L."/>
            <person name="Ma J."/>
        </authorList>
    </citation>
    <scope>NUCLEOTIDE SEQUENCE [LARGE SCALE GENOMIC DNA]</scope>
    <source>
        <strain evidence="3">TBRC 1826</strain>
    </source>
</reference>